<evidence type="ECO:0000313" key="2">
    <source>
        <dbReference type="EMBL" id="PTU75883.1"/>
    </source>
</evidence>
<reference evidence="2 3" key="1">
    <citation type="submission" date="2018-04" db="EMBL/GenBank/DDBJ databases">
        <title>Pseudomonas sp. nov., isolated from mangrove soil.</title>
        <authorList>
            <person name="Chen C."/>
        </authorList>
    </citation>
    <scope>NUCLEOTIDE SEQUENCE [LARGE SCALE GENOMIC DNA]</scope>
    <source>
        <strain evidence="2 3">TC-11</strain>
    </source>
</reference>
<dbReference type="AlphaFoldDB" id="A0A2T5PDT5"/>
<dbReference type="PANTHER" id="PTHR43610:SF1">
    <property type="entry name" value="N-ACETYLTRANSFERASE DOMAIN-CONTAINING PROTEIN"/>
    <property type="match status" value="1"/>
</dbReference>
<dbReference type="Proteomes" id="UP000244064">
    <property type="component" value="Unassembled WGS sequence"/>
</dbReference>
<keyword evidence="2" id="KW-0808">Transferase</keyword>
<dbReference type="Pfam" id="PF13302">
    <property type="entry name" value="Acetyltransf_3"/>
    <property type="match status" value="1"/>
</dbReference>
<dbReference type="GO" id="GO:0016747">
    <property type="term" value="F:acyltransferase activity, transferring groups other than amino-acyl groups"/>
    <property type="evidence" value="ECO:0007669"/>
    <property type="project" value="InterPro"/>
</dbReference>
<comment type="caution">
    <text evidence="2">The sequence shown here is derived from an EMBL/GenBank/DDBJ whole genome shotgun (WGS) entry which is preliminary data.</text>
</comment>
<organism evidence="2 3">
    <name type="scientific">Pseudomonas mangrovi</name>
    <dbReference type="NCBI Taxonomy" id="2161748"/>
    <lineage>
        <taxon>Bacteria</taxon>
        <taxon>Pseudomonadati</taxon>
        <taxon>Pseudomonadota</taxon>
        <taxon>Gammaproteobacteria</taxon>
        <taxon>Pseudomonadales</taxon>
        <taxon>Pseudomonadaceae</taxon>
        <taxon>Pseudomonas</taxon>
    </lineage>
</organism>
<sequence length="194" mass="21846">MDVRKITLESPRVRLEPLDERHLPGLAEAISDGELWNLGVTSVPRPEQLPAFLEAAQSAFAAGRELAFATIDQCSGRIAGSTRFRCIEAAHRRVEIGFTFIGRSWQRSHVNSEAKLLMLEHAFENWQVNRVELLTDLLNHASRNAIARLGAREEGLLRSHMVMRDGRIRDSVIFSIIASEWPSVRAGLQARLRN</sequence>
<gene>
    <name evidence="2" type="ORF">DBO85_03155</name>
</gene>
<dbReference type="PANTHER" id="PTHR43610">
    <property type="entry name" value="BLL6696 PROTEIN"/>
    <property type="match status" value="1"/>
</dbReference>
<dbReference type="PROSITE" id="PS51186">
    <property type="entry name" value="GNAT"/>
    <property type="match status" value="1"/>
</dbReference>
<dbReference type="SUPFAM" id="SSF55729">
    <property type="entry name" value="Acyl-CoA N-acyltransferases (Nat)"/>
    <property type="match status" value="1"/>
</dbReference>
<dbReference type="EMBL" id="QASN01000006">
    <property type="protein sequence ID" value="PTU75883.1"/>
    <property type="molecule type" value="Genomic_DNA"/>
</dbReference>
<dbReference type="InterPro" id="IPR016181">
    <property type="entry name" value="Acyl_CoA_acyltransferase"/>
</dbReference>
<evidence type="ECO:0000313" key="3">
    <source>
        <dbReference type="Proteomes" id="UP000244064"/>
    </source>
</evidence>
<dbReference type="OrthoDB" id="5295305at2"/>
<protein>
    <submittedName>
        <fullName evidence="2">GNAT family N-acetyltransferase</fullName>
    </submittedName>
</protein>
<proteinExistence type="predicted"/>
<dbReference type="Gene3D" id="3.40.630.30">
    <property type="match status" value="1"/>
</dbReference>
<keyword evidence="3" id="KW-1185">Reference proteome</keyword>
<feature type="domain" description="N-acetyltransferase" evidence="1">
    <location>
        <begin position="13"/>
        <end position="168"/>
    </location>
</feature>
<accession>A0A2T5PDT5</accession>
<dbReference type="InterPro" id="IPR000182">
    <property type="entry name" value="GNAT_dom"/>
</dbReference>
<name>A0A2T5PDT5_9PSED</name>
<evidence type="ECO:0000259" key="1">
    <source>
        <dbReference type="PROSITE" id="PS51186"/>
    </source>
</evidence>